<dbReference type="InterPro" id="IPR001258">
    <property type="entry name" value="NHL_repeat"/>
</dbReference>
<feature type="domain" description="Peptidase M14" evidence="7">
    <location>
        <begin position="683"/>
        <end position="1017"/>
    </location>
</feature>
<evidence type="ECO:0000256" key="6">
    <source>
        <dbReference type="SAM" id="MobiDB-lite"/>
    </source>
</evidence>
<dbReference type="SUPFAM" id="SSF53187">
    <property type="entry name" value="Zn-dependent exopeptidases"/>
    <property type="match status" value="1"/>
</dbReference>
<gene>
    <name evidence="8" type="primary">CPA2</name>
    <name evidence="8" type="ORF">BLAG_LOCUS11195</name>
</gene>
<dbReference type="GO" id="GO:0004181">
    <property type="term" value="F:metallocarboxypeptidase activity"/>
    <property type="evidence" value="ECO:0007669"/>
    <property type="project" value="InterPro"/>
</dbReference>
<evidence type="ECO:0000256" key="2">
    <source>
        <dbReference type="ARBA" id="ARBA00005988"/>
    </source>
</evidence>
<keyword evidence="9" id="KW-1185">Reference proteome</keyword>
<dbReference type="PRINTS" id="PR00765">
    <property type="entry name" value="CRBOXYPTASEA"/>
</dbReference>
<organism evidence="8 9">
    <name type="scientific">Branchiostoma lanceolatum</name>
    <name type="common">Common lancelet</name>
    <name type="synonym">Amphioxus lanceolatum</name>
    <dbReference type="NCBI Taxonomy" id="7740"/>
    <lineage>
        <taxon>Eukaryota</taxon>
        <taxon>Metazoa</taxon>
        <taxon>Chordata</taxon>
        <taxon>Cephalochordata</taxon>
        <taxon>Leptocardii</taxon>
        <taxon>Amphioxiformes</taxon>
        <taxon>Branchiostomatidae</taxon>
        <taxon>Branchiostoma</taxon>
    </lineage>
</organism>
<dbReference type="EMBL" id="OV696703">
    <property type="protein sequence ID" value="CAH1250467.1"/>
    <property type="molecule type" value="Genomic_DNA"/>
</dbReference>
<name>A0A8K0EGV7_BRALA</name>
<dbReference type="PROSITE" id="PS51125">
    <property type="entry name" value="NHL"/>
    <property type="match status" value="1"/>
</dbReference>
<feature type="region of interest" description="Disordered" evidence="6">
    <location>
        <begin position="245"/>
        <end position="296"/>
    </location>
</feature>
<protein>
    <submittedName>
        <fullName evidence="8">CPA2 protein</fullName>
    </submittedName>
</protein>
<evidence type="ECO:0000313" key="8">
    <source>
        <dbReference type="EMBL" id="CAH1250467.1"/>
    </source>
</evidence>
<dbReference type="PANTHER" id="PTHR11705:SF91">
    <property type="entry name" value="FI01817P-RELATED"/>
    <property type="match status" value="1"/>
</dbReference>
<dbReference type="AlphaFoldDB" id="A0A8K0EGV7"/>
<keyword evidence="3" id="KW-0677">Repeat</keyword>
<feature type="repeat" description="NHL" evidence="4">
    <location>
        <begin position="525"/>
        <end position="568"/>
    </location>
</feature>
<feature type="compositionally biased region" description="Polar residues" evidence="6">
    <location>
        <begin position="261"/>
        <end position="282"/>
    </location>
</feature>
<dbReference type="GO" id="GO:0005615">
    <property type="term" value="C:extracellular space"/>
    <property type="evidence" value="ECO:0007669"/>
    <property type="project" value="TreeGrafter"/>
</dbReference>
<reference evidence="8" key="1">
    <citation type="submission" date="2022-01" db="EMBL/GenBank/DDBJ databases">
        <authorList>
            <person name="Braso-Vives M."/>
        </authorList>
    </citation>
    <scope>NUCLEOTIDE SEQUENCE</scope>
</reference>
<comment type="similarity">
    <text evidence="2 5">Belongs to the peptidase M14 family.</text>
</comment>
<dbReference type="GO" id="GO:0008270">
    <property type="term" value="F:zinc ion binding"/>
    <property type="evidence" value="ECO:0007669"/>
    <property type="project" value="InterPro"/>
</dbReference>
<dbReference type="PROSITE" id="PS52035">
    <property type="entry name" value="PEPTIDASE_M14"/>
    <property type="match status" value="1"/>
</dbReference>
<feature type="active site" description="Proton donor/acceptor" evidence="5">
    <location>
        <position position="983"/>
    </location>
</feature>
<dbReference type="Gene3D" id="3.40.630.10">
    <property type="entry name" value="Zn peptidases"/>
    <property type="match status" value="1"/>
</dbReference>
<comment type="cofactor">
    <cofactor evidence="1">
        <name>Zn(2+)</name>
        <dbReference type="ChEBI" id="CHEBI:29105"/>
    </cofactor>
</comment>
<dbReference type="Pfam" id="PF01436">
    <property type="entry name" value="NHL"/>
    <property type="match status" value="1"/>
</dbReference>
<dbReference type="GO" id="GO:0006508">
    <property type="term" value="P:proteolysis"/>
    <property type="evidence" value="ECO:0007669"/>
    <property type="project" value="InterPro"/>
</dbReference>
<feature type="compositionally biased region" description="Polar residues" evidence="6">
    <location>
        <begin position="136"/>
        <end position="146"/>
    </location>
</feature>
<feature type="region of interest" description="Disordered" evidence="6">
    <location>
        <begin position="1"/>
        <end position="28"/>
    </location>
</feature>
<dbReference type="CDD" id="cd03860">
    <property type="entry name" value="M14_CP_A-B_like"/>
    <property type="match status" value="1"/>
</dbReference>
<dbReference type="Gene3D" id="2.120.10.30">
    <property type="entry name" value="TolB, C-terminal domain"/>
    <property type="match status" value="1"/>
</dbReference>
<evidence type="ECO:0000313" key="9">
    <source>
        <dbReference type="Proteomes" id="UP000838412"/>
    </source>
</evidence>
<dbReference type="InterPro" id="IPR011042">
    <property type="entry name" value="6-blade_b-propeller_TolB-like"/>
</dbReference>
<evidence type="ECO:0000256" key="3">
    <source>
        <dbReference type="ARBA" id="ARBA00022737"/>
    </source>
</evidence>
<feature type="region of interest" description="Disordered" evidence="6">
    <location>
        <begin position="120"/>
        <end position="180"/>
    </location>
</feature>
<evidence type="ECO:0000256" key="4">
    <source>
        <dbReference type="PROSITE-ProRule" id="PRU00504"/>
    </source>
</evidence>
<evidence type="ECO:0000256" key="1">
    <source>
        <dbReference type="ARBA" id="ARBA00001947"/>
    </source>
</evidence>
<sequence>MASPEDTYSTTSGIYKDPEPVGIYPSNVPGSQAVRVEVMACPEDTYSTTSGTYKDPEPVGIQPSNVPSSQTVKAMANAEDTYSTASGIYKDPEPVVIQPSNVPGSQAVRVEVMASPEDTYSTTSGIYKDPEPVGIQPSNVSSSQTVGLEVMASPEDTYSTESGIYKDPEPVVIQPSNTPDSQTVRAEVMVGPEESYSTVSGIYKDAHPVQQCNLPTSQKVRTGTEDSPEDCYSGISGIYEEAEAVEMGQRPGQKVKRDATATGQDRSPGQSSNTTSGPSSDTLAGGNAPHVITFGVRGSEQRPFSRLRGIAVSSRNEIFVIVKKDDALVQVFDMKGAYVHNFSTVASNTSIDNISGPMPKDTVRCREEGKCKCGKSRGRSLTILPKGIAIDGQDNLWVFGRVKFRFSRDVQNGRGGLRRGCLSLRVVAQYSRDGQGLTMFDIPTGRDVRGIAVDPRNDHIVLLSSLGSVMVDIFRPNGSLLRTFSDEKSPFSFSRFLAVNEDGNILITGDGASAVRVYNETGQFLFGFGGLGSGHGELAGARDICTDSSGHVIVADRRNKRVSVFTSRGQFVRHVASGLEIERVAVGPEGQLVVTYRDDNDGFGIHKHPVSYYFLGTTIIPGTADVAVTIGPSIADELNGLLRKYGLPFEVFVEDYRERIEEHLRENLRLAEDDKVGEFNFARYHPYDEILQYLADTAGKYPDLATVVNVAHTFEGRPVVAMKIGVAKSTPKRAVWMDAGVHAREWITPATALYFIHQLVTRYGHDQTVTDLLEKLDWYVAPVINADGYIYSWSHPARRLWRKSTAYYNSTCADGNGDPTSSCTCTGDDRDRNCTCEETSTARNCTCLGVDLNRNWDVRWGEPIGSSRDPCSEIYHGQSPVSEPETKGVSDFILERRGTIQAYLSIHSMGQLWMSPYGFNVTDIPFDHEDHVKLSEIATAAINRVHGKQYRHGRVADILYVVSGDSMDWAYDKVGIVHSYAIELRDVWEHEFLLPPDQIVPTAQEMFPAFIQVLCVSTRGSQEVGLYVWDGPNYEYVPYPISGAGSTGRLQDSAVYQWLLATSLMMCIFTRAAAY</sequence>
<feature type="region of interest" description="Disordered" evidence="6">
    <location>
        <begin position="46"/>
        <end position="68"/>
    </location>
</feature>
<dbReference type="FunFam" id="2.120.10.30:FF:000064">
    <property type="entry name" value="Uncharacterized protein"/>
    <property type="match status" value="1"/>
</dbReference>
<dbReference type="Pfam" id="PF00246">
    <property type="entry name" value="Peptidase_M14"/>
    <property type="match status" value="1"/>
</dbReference>
<dbReference type="Proteomes" id="UP000838412">
    <property type="component" value="Chromosome 18"/>
</dbReference>
<feature type="compositionally biased region" description="Polar residues" evidence="6">
    <location>
        <begin position="1"/>
        <end position="13"/>
    </location>
</feature>
<dbReference type="PANTHER" id="PTHR11705">
    <property type="entry name" value="PROTEASE FAMILY M14 CARBOXYPEPTIDASE A,B"/>
    <property type="match status" value="1"/>
</dbReference>
<dbReference type="SMART" id="SM00631">
    <property type="entry name" value="Zn_pept"/>
    <property type="match status" value="1"/>
</dbReference>
<proteinExistence type="inferred from homology"/>
<evidence type="ECO:0000256" key="5">
    <source>
        <dbReference type="PROSITE-ProRule" id="PRU01379"/>
    </source>
</evidence>
<dbReference type="InterPro" id="IPR000834">
    <property type="entry name" value="Peptidase_M14"/>
</dbReference>
<dbReference type="SUPFAM" id="SSF101898">
    <property type="entry name" value="NHL repeat"/>
    <property type="match status" value="1"/>
</dbReference>
<evidence type="ECO:0000259" key="7">
    <source>
        <dbReference type="PROSITE" id="PS52035"/>
    </source>
</evidence>
<accession>A0A8K0EGV7</accession>
<dbReference type="OrthoDB" id="3626597at2759"/>